<comment type="caution">
    <text evidence="2">The sequence shown here is derived from an EMBL/GenBank/DDBJ whole genome shotgun (WGS) entry which is preliminary data.</text>
</comment>
<evidence type="ECO:0000313" key="2">
    <source>
        <dbReference type="EMBL" id="EHP30429.1"/>
    </source>
</evidence>
<dbReference type="HOGENOM" id="CLU_731424_0_0_7"/>
<organism evidence="2 3">
    <name type="scientific">Sulfurimonas gotlandica (strain DSM 19862 / JCM 16533 / GD1)</name>
    <dbReference type="NCBI Taxonomy" id="929558"/>
    <lineage>
        <taxon>Bacteria</taxon>
        <taxon>Pseudomonadati</taxon>
        <taxon>Campylobacterota</taxon>
        <taxon>Epsilonproteobacteria</taxon>
        <taxon>Campylobacterales</taxon>
        <taxon>Sulfurimonadaceae</taxon>
        <taxon>Sulfurimonas</taxon>
    </lineage>
</organism>
<feature type="signal peptide" evidence="1">
    <location>
        <begin position="1"/>
        <end position="17"/>
    </location>
</feature>
<reference evidence="2 3" key="1">
    <citation type="journal article" date="2012" name="Proc. Natl. Acad. Sci. U.S.A.">
        <title>Genome and physiology of a model Epsilonproteobacterium responsible for sulfide detoxification in marine oxygen depletion zones.</title>
        <authorList>
            <person name="Grote J."/>
            <person name="Schott T."/>
            <person name="Bruckner C.G."/>
            <person name="Glockner F.O."/>
            <person name="Jost G."/>
            <person name="Teeling H."/>
            <person name="Labrenz M."/>
            <person name="Jurgens K."/>
        </authorList>
    </citation>
    <scope>NUCLEOTIDE SEQUENCE [LARGE SCALE GENOMIC DNA]</scope>
    <source>
        <strain evidence="2 3">GD1</strain>
    </source>
</reference>
<feature type="chain" id="PRO_5002843082" evidence="1">
    <location>
        <begin position="18"/>
        <end position="378"/>
    </location>
</feature>
<keyword evidence="1" id="KW-0732">Signal</keyword>
<dbReference type="PATRIC" id="fig|929558.5.peg.1900"/>
<dbReference type="AlphaFoldDB" id="B6BIR9"/>
<keyword evidence="3" id="KW-1185">Reference proteome</keyword>
<evidence type="ECO:0000256" key="1">
    <source>
        <dbReference type="SAM" id="SignalP"/>
    </source>
</evidence>
<dbReference type="STRING" id="929558.SMGD1_1906"/>
<name>B6BIR9_SULGG</name>
<dbReference type="Proteomes" id="UP000006431">
    <property type="component" value="Unassembled WGS sequence"/>
</dbReference>
<sequence length="378" mass="44004">MKSFFILLLLLAPNLFSQSLDNNSSIDQNLTNKIDTLEASLNKEPSIYEKLLSLDYIHSNISHKILVFSSNLDHTVKGWVEDDTNTTSKEVIKSIKEEKDAYQLYSIVNLYDDFFKDETYLSTSNNSYIRLRWGIEQNQEEGFSFLNNIRVNLRLPQTEDALYLFIGDDEDEQTKTINKDTQDKPTSIGVKYVLSNLDILNASIFGGFRGITNPFIKLRVQYPIAFRYLLFRPVQYVEYALEDEFKEETQFYFDHLLASKKDLVRLALSRYTQTSLEGMNYSAQLSYLSTIKHGVGIQVYTGFQGRTGLNTTEPANTKYNITPKVGIYNYSSGIIWKEQFFKKYLFYELQPLVEFAQQYDYNANYIFRAHIELYFGDI</sequence>
<dbReference type="RefSeq" id="WP_008336137.1">
    <property type="nucleotide sequence ID" value="NZ_AFRZ01000001.1"/>
</dbReference>
<dbReference type="eggNOG" id="ENOG502Z7QS">
    <property type="taxonomic scope" value="Bacteria"/>
</dbReference>
<dbReference type="OrthoDB" id="5333735at2"/>
<gene>
    <name evidence="2" type="ORF">SMGD1_1906</name>
</gene>
<evidence type="ECO:0000313" key="3">
    <source>
        <dbReference type="Proteomes" id="UP000006431"/>
    </source>
</evidence>
<dbReference type="EMBL" id="AFRZ01000001">
    <property type="protein sequence ID" value="EHP30429.1"/>
    <property type="molecule type" value="Genomic_DNA"/>
</dbReference>
<accession>B6BIR9</accession>
<accession>H1FWC6</accession>
<protein>
    <submittedName>
        <fullName evidence="2">Uncharacterized protein</fullName>
    </submittedName>
</protein>
<proteinExistence type="predicted"/>